<proteinExistence type="predicted"/>
<reference evidence="1" key="1">
    <citation type="submission" date="2022-10" db="EMBL/GenBank/DDBJ databases">
        <title>Complete Genome of Trichothecium roseum strain YXFP-22015, a Plant Pathogen Isolated from Citrus.</title>
        <authorList>
            <person name="Wang Y."/>
            <person name="Zhu L."/>
        </authorList>
    </citation>
    <scope>NUCLEOTIDE SEQUENCE</scope>
    <source>
        <strain evidence="1">YXFP-22015</strain>
    </source>
</reference>
<gene>
    <name evidence="1" type="ORF">N3K66_006271</name>
</gene>
<accession>A0ACC0V2W5</accession>
<keyword evidence="2" id="KW-1185">Reference proteome</keyword>
<protein>
    <submittedName>
        <fullName evidence="1">Uncharacterized protein</fullName>
    </submittedName>
</protein>
<organism evidence="1 2">
    <name type="scientific">Trichothecium roseum</name>
    <dbReference type="NCBI Taxonomy" id="47278"/>
    <lineage>
        <taxon>Eukaryota</taxon>
        <taxon>Fungi</taxon>
        <taxon>Dikarya</taxon>
        <taxon>Ascomycota</taxon>
        <taxon>Pezizomycotina</taxon>
        <taxon>Sordariomycetes</taxon>
        <taxon>Hypocreomycetidae</taxon>
        <taxon>Hypocreales</taxon>
        <taxon>Hypocreales incertae sedis</taxon>
        <taxon>Trichothecium</taxon>
    </lineage>
</organism>
<dbReference type="Proteomes" id="UP001163324">
    <property type="component" value="Chromosome 5"/>
</dbReference>
<sequence>MRLPAALLLSVAATAIAGAIPPVTDKICRADWGLEYRECNSACPPTCEEPEPRICTAQCVQGCGCKKGLIRNKDGRCVKPHRCPKNA</sequence>
<comment type="caution">
    <text evidence="1">The sequence shown here is derived from an EMBL/GenBank/DDBJ whole genome shotgun (WGS) entry which is preliminary data.</text>
</comment>
<dbReference type="EMBL" id="CM047944">
    <property type="protein sequence ID" value="KAI9899810.1"/>
    <property type="molecule type" value="Genomic_DNA"/>
</dbReference>
<evidence type="ECO:0000313" key="1">
    <source>
        <dbReference type="EMBL" id="KAI9899810.1"/>
    </source>
</evidence>
<evidence type="ECO:0000313" key="2">
    <source>
        <dbReference type="Proteomes" id="UP001163324"/>
    </source>
</evidence>
<name>A0ACC0V2W5_9HYPO</name>